<protein>
    <recommendedName>
        <fullName evidence="3">Reverse transcriptase</fullName>
    </recommendedName>
</protein>
<accession>A0ABD0TJV8</accession>
<comment type="caution">
    <text evidence="1">The sequence shown here is derived from an EMBL/GenBank/DDBJ whole genome shotgun (WGS) entry which is preliminary data.</text>
</comment>
<evidence type="ECO:0000313" key="2">
    <source>
        <dbReference type="Proteomes" id="UP001549921"/>
    </source>
</evidence>
<dbReference type="PANTHER" id="PTHR33332">
    <property type="entry name" value="REVERSE TRANSCRIPTASE DOMAIN-CONTAINING PROTEIN"/>
    <property type="match status" value="1"/>
</dbReference>
<gene>
    <name evidence="1" type="ORF">ABMA28_013853</name>
</gene>
<evidence type="ECO:0008006" key="3">
    <source>
        <dbReference type="Google" id="ProtNLM"/>
    </source>
</evidence>
<name>A0ABD0TJV8_LOXSC</name>
<organism evidence="1 2">
    <name type="scientific">Loxostege sticticalis</name>
    <name type="common">Beet webworm moth</name>
    <dbReference type="NCBI Taxonomy" id="481309"/>
    <lineage>
        <taxon>Eukaryota</taxon>
        <taxon>Metazoa</taxon>
        <taxon>Ecdysozoa</taxon>
        <taxon>Arthropoda</taxon>
        <taxon>Hexapoda</taxon>
        <taxon>Insecta</taxon>
        <taxon>Pterygota</taxon>
        <taxon>Neoptera</taxon>
        <taxon>Endopterygota</taxon>
        <taxon>Lepidoptera</taxon>
        <taxon>Glossata</taxon>
        <taxon>Ditrysia</taxon>
        <taxon>Pyraloidea</taxon>
        <taxon>Crambidae</taxon>
        <taxon>Pyraustinae</taxon>
        <taxon>Loxostege</taxon>
    </lineage>
</organism>
<dbReference type="Proteomes" id="UP001549921">
    <property type="component" value="Unassembled WGS sequence"/>
</dbReference>
<proteinExistence type="predicted"/>
<reference evidence="1 2" key="1">
    <citation type="submission" date="2024-06" db="EMBL/GenBank/DDBJ databases">
        <title>A chromosome-level genome assembly of beet webworm, Loxostege sticticalis.</title>
        <authorList>
            <person name="Zhang Y."/>
        </authorList>
    </citation>
    <scope>NUCLEOTIDE SEQUENCE [LARGE SCALE GENOMIC DNA]</scope>
    <source>
        <strain evidence="1">AQ028</strain>
        <tissue evidence="1">Male pupae</tissue>
    </source>
</reference>
<dbReference type="EMBL" id="JBEDNZ010000004">
    <property type="protein sequence ID" value="KAL0849594.1"/>
    <property type="molecule type" value="Genomic_DNA"/>
</dbReference>
<dbReference type="AlphaFoldDB" id="A0ABD0TJV8"/>
<sequence>MVNDDLQSIANWCSSNCLVLNPRKSKLILIGTPKNVSKVNNMNVKVELNGEPIEQVDKVRNLGLVFDSQLRFDSHVSECVRRCFYRLKLLYKIRPYLSEMLRIRLCESLVLSRLNYCDTVYGPCLRGYSVKLVQRVQNACIRFCFSVPPRSHITPFINDAGQLRMEARRRLHLAAMLFDTIVDTYLPYFSHSFPRLGFS</sequence>
<evidence type="ECO:0000313" key="1">
    <source>
        <dbReference type="EMBL" id="KAL0849594.1"/>
    </source>
</evidence>